<organism evidence="2 3">
    <name type="scientific">Ancylostoma caninum</name>
    <name type="common">Dog hookworm</name>
    <dbReference type="NCBI Taxonomy" id="29170"/>
    <lineage>
        <taxon>Eukaryota</taxon>
        <taxon>Metazoa</taxon>
        <taxon>Ecdysozoa</taxon>
        <taxon>Nematoda</taxon>
        <taxon>Chromadorea</taxon>
        <taxon>Rhabditida</taxon>
        <taxon>Rhabditina</taxon>
        <taxon>Rhabditomorpha</taxon>
        <taxon>Strongyloidea</taxon>
        <taxon>Ancylostomatidae</taxon>
        <taxon>Ancylostomatinae</taxon>
        <taxon>Ancylostoma</taxon>
    </lineage>
</organism>
<dbReference type="Proteomes" id="UP000252519">
    <property type="component" value="Unassembled WGS sequence"/>
</dbReference>
<protein>
    <submittedName>
        <fullName evidence="2">Uncharacterized protein</fullName>
    </submittedName>
</protein>
<proteinExistence type="predicted"/>
<keyword evidence="3" id="KW-1185">Reference proteome</keyword>
<feature type="coiled-coil region" evidence="1">
    <location>
        <begin position="37"/>
        <end position="71"/>
    </location>
</feature>
<evidence type="ECO:0000313" key="2">
    <source>
        <dbReference type="EMBL" id="RCN30410.1"/>
    </source>
</evidence>
<dbReference type="EMBL" id="JOJR01001562">
    <property type="protein sequence ID" value="RCN30410.1"/>
    <property type="molecule type" value="Genomic_DNA"/>
</dbReference>
<keyword evidence="1" id="KW-0175">Coiled coil</keyword>
<reference evidence="2 3" key="1">
    <citation type="submission" date="2014-10" db="EMBL/GenBank/DDBJ databases">
        <title>Draft genome of the hookworm Ancylostoma caninum.</title>
        <authorList>
            <person name="Mitreva M."/>
        </authorList>
    </citation>
    <scope>NUCLEOTIDE SEQUENCE [LARGE SCALE GENOMIC DNA]</scope>
    <source>
        <strain evidence="2 3">Baltimore</strain>
    </source>
</reference>
<comment type="caution">
    <text evidence="2">The sequence shown here is derived from an EMBL/GenBank/DDBJ whole genome shotgun (WGS) entry which is preliminary data.</text>
</comment>
<evidence type="ECO:0000313" key="3">
    <source>
        <dbReference type="Proteomes" id="UP000252519"/>
    </source>
</evidence>
<gene>
    <name evidence="2" type="ORF">ANCCAN_23813</name>
</gene>
<sequence>MKYFFLQRIVADLTDKAQCAYFMMLQMQESYRLNNYKQVLTMENTQLKEKIEQLEKENAKLAKQLESSNEQDATFVQKERDVECFDVNEMYGTKNELLLMALNYDMTSRQSPDGFQSHS</sequence>
<dbReference type="AlphaFoldDB" id="A0A368FHP4"/>
<accession>A0A368FHP4</accession>
<name>A0A368FHP4_ANCCA</name>
<dbReference type="OrthoDB" id="5871537at2759"/>
<evidence type="ECO:0000256" key="1">
    <source>
        <dbReference type="SAM" id="Coils"/>
    </source>
</evidence>